<evidence type="ECO:0000256" key="4">
    <source>
        <dbReference type="ARBA" id="ARBA00022771"/>
    </source>
</evidence>
<dbReference type="Gene3D" id="1.10.30.10">
    <property type="entry name" value="High mobility group box domain"/>
    <property type="match status" value="1"/>
</dbReference>
<keyword evidence="8" id="KW-0539">Nucleus</keyword>
<dbReference type="Proteomes" id="UP000228934">
    <property type="component" value="Unassembled WGS sequence"/>
</dbReference>
<keyword evidence="7" id="KW-0804">Transcription</keyword>
<feature type="compositionally biased region" description="Polar residues" evidence="9">
    <location>
        <begin position="8"/>
        <end position="24"/>
    </location>
</feature>
<keyword evidence="11" id="KW-1185">Reference proteome</keyword>
<feature type="non-terminal residue" evidence="10">
    <location>
        <position position="1"/>
    </location>
</feature>
<evidence type="ECO:0000256" key="2">
    <source>
        <dbReference type="ARBA" id="ARBA00022723"/>
    </source>
</evidence>
<evidence type="ECO:0000256" key="1">
    <source>
        <dbReference type="ARBA" id="ARBA00004123"/>
    </source>
</evidence>
<comment type="subcellular location">
    <subcellularLocation>
        <location evidence="1">Nucleus</location>
    </subcellularLocation>
</comment>
<protein>
    <submittedName>
        <fullName evidence="10">Uncharacterized protein</fullName>
    </submittedName>
</protein>
<evidence type="ECO:0000313" key="11">
    <source>
        <dbReference type="Proteomes" id="UP000228934"/>
    </source>
</evidence>
<keyword evidence="3" id="KW-0677">Repeat</keyword>
<dbReference type="GO" id="GO:0044666">
    <property type="term" value="C:MLL3/4 complex"/>
    <property type="evidence" value="ECO:0007669"/>
    <property type="project" value="TreeGrafter"/>
</dbReference>
<proteinExistence type="predicted"/>
<dbReference type="GO" id="GO:0008270">
    <property type="term" value="F:zinc ion binding"/>
    <property type="evidence" value="ECO:0007669"/>
    <property type="project" value="UniProtKB-KW"/>
</dbReference>
<evidence type="ECO:0000256" key="7">
    <source>
        <dbReference type="ARBA" id="ARBA00023163"/>
    </source>
</evidence>
<evidence type="ECO:0000256" key="6">
    <source>
        <dbReference type="ARBA" id="ARBA00023015"/>
    </source>
</evidence>
<keyword evidence="5" id="KW-0862">Zinc</keyword>
<evidence type="ECO:0000256" key="8">
    <source>
        <dbReference type="ARBA" id="ARBA00023242"/>
    </source>
</evidence>
<dbReference type="GO" id="GO:0003713">
    <property type="term" value="F:transcription coactivator activity"/>
    <property type="evidence" value="ECO:0007669"/>
    <property type="project" value="TreeGrafter"/>
</dbReference>
<evidence type="ECO:0000256" key="5">
    <source>
        <dbReference type="ARBA" id="ARBA00022833"/>
    </source>
</evidence>
<gene>
    <name evidence="10" type="ORF">AB205_0091230</name>
</gene>
<dbReference type="EMBL" id="KV924392">
    <property type="protein sequence ID" value="PIO40013.1"/>
    <property type="molecule type" value="Genomic_DNA"/>
</dbReference>
<feature type="non-terminal residue" evidence="10">
    <location>
        <position position="226"/>
    </location>
</feature>
<feature type="region of interest" description="Disordered" evidence="9">
    <location>
        <begin position="74"/>
        <end position="106"/>
    </location>
</feature>
<keyword evidence="2" id="KW-0479">Metal-binding</keyword>
<evidence type="ECO:0000256" key="9">
    <source>
        <dbReference type="SAM" id="MobiDB-lite"/>
    </source>
</evidence>
<dbReference type="OrthoDB" id="308383at2759"/>
<feature type="compositionally biased region" description="Pro residues" evidence="9">
    <location>
        <begin position="79"/>
        <end position="91"/>
    </location>
</feature>
<feature type="compositionally biased region" description="Low complexity" evidence="9">
    <location>
        <begin position="95"/>
        <end position="104"/>
    </location>
</feature>
<evidence type="ECO:0000313" key="10">
    <source>
        <dbReference type="EMBL" id="PIO40013.1"/>
    </source>
</evidence>
<evidence type="ECO:0000256" key="3">
    <source>
        <dbReference type="ARBA" id="ARBA00022737"/>
    </source>
</evidence>
<dbReference type="GO" id="GO:0042800">
    <property type="term" value="F:histone H3K4 methyltransferase activity"/>
    <property type="evidence" value="ECO:0007669"/>
    <property type="project" value="TreeGrafter"/>
</dbReference>
<dbReference type="InterPro" id="IPR036910">
    <property type="entry name" value="HMG_box_dom_sf"/>
</dbReference>
<organism evidence="10 11">
    <name type="scientific">Aquarana catesbeiana</name>
    <name type="common">American bullfrog</name>
    <name type="synonym">Rana catesbeiana</name>
    <dbReference type="NCBI Taxonomy" id="8400"/>
    <lineage>
        <taxon>Eukaryota</taxon>
        <taxon>Metazoa</taxon>
        <taxon>Chordata</taxon>
        <taxon>Craniata</taxon>
        <taxon>Vertebrata</taxon>
        <taxon>Euteleostomi</taxon>
        <taxon>Amphibia</taxon>
        <taxon>Batrachia</taxon>
        <taxon>Anura</taxon>
        <taxon>Neobatrachia</taxon>
        <taxon>Ranoidea</taxon>
        <taxon>Ranidae</taxon>
        <taxon>Aquarana</taxon>
    </lineage>
</organism>
<feature type="region of interest" description="Disordered" evidence="9">
    <location>
        <begin position="1"/>
        <end position="25"/>
    </location>
</feature>
<dbReference type="PANTHER" id="PTHR45888:SF1">
    <property type="entry name" value="HISTONE-LYSINE N-METHYLTRANSFERASE 2C"/>
    <property type="match status" value="1"/>
</dbReference>
<keyword evidence="6" id="KW-0805">Transcription regulation</keyword>
<dbReference type="GO" id="GO:0045944">
    <property type="term" value="P:positive regulation of transcription by RNA polymerase II"/>
    <property type="evidence" value="ECO:0007669"/>
    <property type="project" value="TreeGrafter"/>
</dbReference>
<keyword evidence="4" id="KW-0863">Zinc-finger</keyword>
<sequence length="226" mass="24280">GLDVGTISDDSSSLPQASVPQSSRPLCEDQLDGILSPELDKMVTDGAILGKLYKIPELEGKEVEDLFTAVLSPVATHPPSLPQPPPPSAHPHPPHTQLLPLQNQGDGLFPRMPIVNGLLPPNPHLPHNSLGPGRGLGPFPPLTQPPFPDIRDKNAAYHGIVNDPTNVWPAPAPVMEPEGDTMSSAQRSTQKWEKEEALGEMATVAPVLYTNVNFPHLKEEFPGKTT</sequence>
<reference evidence="11" key="1">
    <citation type="journal article" date="2017" name="Nat. Commun.">
        <title>The North American bullfrog draft genome provides insight into hormonal regulation of long noncoding RNA.</title>
        <authorList>
            <person name="Hammond S.A."/>
            <person name="Warren R.L."/>
            <person name="Vandervalk B.P."/>
            <person name="Kucuk E."/>
            <person name="Khan H."/>
            <person name="Gibb E.A."/>
            <person name="Pandoh P."/>
            <person name="Kirk H."/>
            <person name="Zhao Y."/>
            <person name="Jones M."/>
            <person name="Mungall A.J."/>
            <person name="Coope R."/>
            <person name="Pleasance S."/>
            <person name="Moore R.A."/>
            <person name="Holt R.A."/>
            <person name="Round J.M."/>
            <person name="Ohora S."/>
            <person name="Walle B.V."/>
            <person name="Veldhoen N."/>
            <person name="Helbing C.C."/>
            <person name="Birol I."/>
        </authorList>
    </citation>
    <scope>NUCLEOTIDE SEQUENCE [LARGE SCALE GENOMIC DNA]</scope>
</reference>
<name>A0A2G9SKF1_AQUCT</name>
<dbReference type="PANTHER" id="PTHR45888">
    <property type="entry name" value="HL01030P-RELATED"/>
    <property type="match status" value="1"/>
</dbReference>
<dbReference type="AlphaFoldDB" id="A0A2G9SKF1"/>
<accession>A0A2G9SKF1</accession>